<name>A0ABY7FQ40_MYAAR</name>
<dbReference type="PANTHER" id="PTHR12934:SF11">
    <property type="entry name" value="LARGE RIBOSOMAL SUBUNIT PROTEIN UL15M"/>
    <property type="match status" value="1"/>
</dbReference>
<accession>A0ABY7FQ40</accession>
<dbReference type="Proteomes" id="UP001164746">
    <property type="component" value="Chromosome 13"/>
</dbReference>
<proteinExistence type="inferred from homology"/>
<dbReference type="PANTHER" id="PTHR12934">
    <property type="entry name" value="50S RIBOSOMAL PROTEIN L15"/>
    <property type="match status" value="1"/>
</dbReference>
<organism evidence="8 9">
    <name type="scientific">Mya arenaria</name>
    <name type="common">Soft-shell clam</name>
    <dbReference type="NCBI Taxonomy" id="6604"/>
    <lineage>
        <taxon>Eukaryota</taxon>
        <taxon>Metazoa</taxon>
        <taxon>Spiralia</taxon>
        <taxon>Lophotrochozoa</taxon>
        <taxon>Mollusca</taxon>
        <taxon>Bivalvia</taxon>
        <taxon>Autobranchia</taxon>
        <taxon>Heteroconchia</taxon>
        <taxon>Euheterodonta</taxon>
        <taxon>Imparidentia</taxon>
        <taxon>Neoheterodontei</taxon>
        <taxon>Myida</taxon>
        <taxon>Myoidea</taxon>
        <taxon>Myidae</taxon>
        <taxon>Mya</taxon>
    </lineage>
</organism>
<feature type="region of interest" description="Disordered" evidence="6">
    <location>
        <begin position="34"/>
        <end position="62"/>
    </location>
</feature>
<dbReference type="InterPro" id="IPR021131">
    <property type="entry name" value="Ribosomal_uL15/eL18"/>
</dbReference>
<evidence type="ECO:0000256" key="2">
    <source>
        <dbReference type="ARBA" id="ARBA00022980"/>
    </source>
</evidence>
<evidence type="ECO:0000313" key="9">
    <source>
        <dbReference type="Proteomes" id="UP001164746"/>
    </source>
</evidence>
<evidence type="ECO:0000256" key="6">
    <source>
        <dbReference type="SAM" id="MobiDB-lite"/>
    </source>
</evidence>
<keyword evidence="2" id="KW-0689">Ribosomal protein</keyword>
<dbReference type="InterPro" id="IPR005749">
    <property type="entry name" value="Ribosomal_uL15_bac-type"/>
</dbReference>
<evidence type="ECO:0000256" key="3">
    <source>
        <dbReference type="ARBA" id="ARBA00023274"/>
    </source>
</evidence>
<sequence>MASKIPEKALHLIINAPRVTLNSIKPLPDSYTLKVRQRRSRAKGGQSGRGNKGQGQRMTLPRLGFEGNNTPFYMQMPIEPYYQNHQMIDLGRLNTEEPIDLNTICNTGIYKIKPNDNEYGINLTDEGADLFTSRVNVEVQWAEESTIAAIERNGGMITTRFYNPECLKAVIDTQDHFRKGLPIPRCPLPPQDALEYYMNPENRGYLADPSKLQEARYALAQKYGYEAPDYSMDRNPALFKKMKDPRQIFFGLSPGWVVCLKDKAIIKPKDEDYIQYYQS</sequence>
<gene>
    <name evidence="8" type="ORF">MAR_038002</name>
</gene>
<protein>
    <recommendedName>
        <fullName evidence="4">Large ribosomal subunit protein uL15m</fullName>
    </recommendedName>
    <alternativeName>
        <fullName evidence="5">39S ribosomal protein L15, mitochondrial</fullName>
    </alternativeName>
</protein>
<comment type="similarity">
    <text evidence="1">Belongs to the universal ribosomal protein uL15 family.</text>
</comment>
<evidence type="ECO:0000256" key="5">
    <source>
        <dbReference type="ARBA" id="ARBA00035423"/>
    </source>
</evidence>
<evidence type="ECO:0000313" key="8">
    <source>
        <dbReference type="EMBL" id="WAR24333.1"/>
    </source>
</evidence>
<dbReference type="Pfam" id="PF00828">
    <property type="entry name" value="Ribosomal_L27A"/>
    <property type="match status" value="1"/>
</dbReference>
<dbReference type="InterPro" id="IPR036227">
    <property type="entry name" value="Ribosomal_uL15/eL18_sf"/>
</dbReference>
<feature type="domain" description="Large ribosomal subunit protein uL15/eL18" evidence="7">
    <location>
        <begin position="86"/>
        <end position="157"/>
    </location>
</feature>
<evidence type="ECO:0000259" key="7">
    <source>
        <dbReference type="Pfam" id="PF00828"/>
    </source>
</evidence>
<keyword evidence="3" id="KW-0687">Ribonucleoprotein</keyword>
<reference evidence="8" key="1">
    <citation type="submission" date="2022-11" db="EMBL/GenBank/DDBJ databases">
        <title>Centuries of genome instability and evolution in soft-shell clam transmissible cancer (bioRxiv).</title>
        <authorList>
            <person name="Hart S.F.M."/>
            <person name="Yonemitsu M.A."/>
            <person name="Giersch R.M."/>
            <person name="Beal B.F."/>
            <person name="Arriagada G."/>
            <person name="Davis B.W."/>
            <person name="Ostrander E.A."/>
            <person name="Goff S.P."/>
            <person name="Metzger M.J."/>
        </authorList>
    </citation>
    <scope>NUCLEOTIDE SEQUENCE</scope>
    <source>
        <strain evidence="8">MELC-2E11</strain>
        <tissue evidence="8">Siphon/mantle</tissue>
    </source>
</reference>
<dbReference type="EMBL" id="CP111024">
    <property type="protein sequence ID" value="WAR24333.1"/>
    <property type="molecule type" value="Genomic_DNA"/>
</dbReference>
<evidence type="ECO:0000256" key="1">
    <source>
        <dbReference type="ARBA" id="ARBA00007320"/>
    </source>
</evidence>
<keyword evidence="9" id="KW-1185">Reference proteome</keyword>
<evidence type="ECO:0000256" key="4">
    <source>
        <dbReference type="ARBA" id="ARBA00035299"/>
    </source>
</evidence>
<dbReference type="SUPFAM" id="SSF52080">
    <property type="entry name" value="Ribosomal proteins L15p and L18e"/>
    <property type="match status" value="1"/>
</dbReference>